<evidence type="ECO:0000313" key="3">
    <source>
        <dbReference type="EMBL" id="KAH3870476.1"/>
    </source>
</evidence>
<dbReference type="AlphaFoldDB" id="A0A9D4M8R7"/>
<comment type="caution">
    <text evidence="3">The sequence shown here is derived from an EMBL/GenBank/DDBJ whole genome shotgun (WGS) entry which is preliminary data.</text>
</comment>
<reference evidence="3" key="2">
    <citation type="submission" date="2020-11" db="EMBL/GenBank/DDBJ databases">
        <authorList>
            <person name="McCartney M.A."/>
            <person name="Auch B."/>
            <person name="Kono T."/>
            <person name="Mallez S."/>
            <person name="Becker A."/>
            <person name="Gohl D.M."/>
            <person name="Silverstein K.A.T."/>
            <person name="Koren S."/>
            <person name="Bechman K.B."/>
            <person name="Herman A."/>
            <person name="Abrahante J.E."/>
            <person name="Garbe J."/>
        </authorList>
    </citation>
    <scope>NUCLEOTIDE SEQUENCE</scope>
    <source>
        <strain evidence="3">Duluth1</strain>
        <tissue evidence="3">Whole animal</tissue>
    </source>
</reference>
<reference evidence="3" key="1">
    <citation type="journal article" date="2019" name="bioRxiv">
        <title>The Genome of the Zebra Mussel, Dreissena polymorpha: A Resource for Invasive Species Research.</title>
        <authorList>
            <person name="McCartney M.A."/>
            <person name="Auch B."/>
            <person name="Kono T."/>
            <person name="Mallez S."/>
            <person name="Zhang Y."/>
            <person name="Obille A."/>
            <person name="Becker A."/>
            <person name="Abrahante J.E."/>
            <person name="Garbe J."/>
            <person name="Badalamenti J.P."/>
            <person name="Herman A."/>
            <person name="Mangelson H."/>
            <person name="Liachko I."/>
            <person name="Sullivan S."/>
            <person name="Sone E.D."/>
            <person name="Koren S."/>
            <person name="Silverstein K.A.T."/>
            <person name="Beckman K.B."/>
            <person name="Gohl D.M."/>
        </authorList>
    </citation>
    <scope>NUCLEOTIDE SEQUENCE</scope>
    <source>
        <strain evidence="3">Duluth1</strain>
        <tissue evidence="3">Whole animal</tissue>
    </source>
</reference>
<evidence type="ECO:0000256" key="1">
    <source>
        <dbReference type="PROSITE-ProRule" id="PRU00461"/>
    </source>
</evidence>
<dbReference type="EMBL" id="JAIWYP010000002">
    <property type="protein sequence ID" value="KAH3870476.1"/>
    <property type="molecule type" value="Genomic_DNA"/>
</dbReference>
<dbReference type="Gene3D" id="2.120.10.30">
    <property type="entry name" value="TolB, C-terminal domain"/>
    <property type="match status" value="1"/>
</dbReference>
<accession>A0A9D4M8R7</accession>
<keyword evidence="2" id="KW-1133">Transmembrane helix</keyword>
<evidence type="ECO:0000313" key="4">
    <source>
        <dbReference type="Proteomes" id="UP000828390"/>
    </source>
</evidence>
<feature type="repeat" description="LDL-receptor class B" evidence="1">
    <location>
        <begin position="41"/>
        <end position="84"/>
    </location>
</feature>
<sequence>MYLEDSITDGFDNYVVAVDSYQKQIYQLDLTSGDSYKGVTGRLYWTDNSMGVFVTSNIDGSDETIFRKLPNDSISDGLAVDHVNQLLFYSCTHYEVIMVASLSNPAIYRTIVNESLDEPRDIIVNSETGRIYWTDWGLEPKIETATMDGGNRSVVHRPANGSWPNALALDANTMMLYWIDAKTEIIGRIDLVTLKNRAIYSEPRAHFFGLALLDGYLYVTDWFRKYVTRLNINGGSTLEQIGPSKFARLNGVAGFKKSTVKTDGSPALTIGLSVLGVVAVIVIVVAGVYIYNKRHSRVHFQGTTSTWYVFEVKVYLKKTPTVGIEPISSRNFSSVENTIFTTPDLLFRADNISHDSLVEDTSGVDTFYRFTFPDRGTREEANFDSGIENPSFDCSIEDVRGGANLVRYSPM</sequence>
<dbReference type="InterPro" id="IPR011042">
    <property type="entry name" value="6-blade_b-propeller_TolB-like"/>
</dbReference>
<dbReference type="InterPro" id="IPR050778">
    <property type="entry name" value="Cueball_EGF_LRP_Nidogen"/>
</dbReference>
<dbReference type="PROSITE" id="PS51120">
    <property type="entry name" value="LDLRB"/>
    <property type="match status" value="2"/>
</dbReference>
<gene>
    <name evidence="3" type="ORF">DPMN_033664</name>
</gene>
<proteinExistence type="predicted"/>
<keyword evidence="2" id="KW-0472">Membrane</keyword>
<dbReference type="SUPFAM" id="SSF63825">
    <property type="entry name" value="YWTD domain"/>
    <property type="match status" value="1"/>
</dbReference>
<dbReference type="InterPro" id="IPR000033">
    <property type="entry name" value="LDLR_classB_rpt"/>
</dbReference>
<dbReference type="PANTHER" id="PTHR46513">
    <property type="entry name" value="VITELLOGENIN RECEPTOR-LIKE PROTEIN-RELATED-RELATED"/>
    <property type="match status" value="1"/>
</dbReference>
<evidence type="ECO:0000256" key="2">
    <source>
        <dbReference type="SAM" id="Phobius"/>
    </source>
</evidence>
<dbReference type="Proteomes" id="UP000828390">
    <property type="component" value="Unassembled WGS sequence"/>
</dbReference>
<organism evidence="3 4">
    <name type="scientific">Dreissena polymorpha</name>
    <name type="common">Zebra mussel</name>
    <name type="synonym">Mytilus polymorpha</name>
    <dbReference type="NCBI Taxonomy" id="45954"/>
    <lineage>
        <taxon>Eukaryota</taxon>
        <taxon>Metazoa</taxon>
        <taxon>Spiralia</taxon>
        <taxon>Lophotrochozoa</taxon>
        <taxon>Mollusca</taxon>
        <taxon>Bivalvia</taxon>
        <taxon>Autobranchia</taxon>
        <taxon>Heteroconchia</taxon>
        <taxon>Euheterodonta</taxon>
        <taxon>Imparidentia</taxon>
        <taxon>Neoheterodontei</taxon>
        <taxon>Myida</taxon>
        <taxon>Dreissenoidea</taxon>
        <taxon>Dreissenidae</taxon>
        <taxon>Dreissena</taxon>
    </lineage>
</organism>
<feature type="repeat" description="LDL-receptor class B" evidence="1">
    <location>
        <begin position="129"/>
        <end position="173"/>
    </location>
</feature>
<feature type="transmembrane region" description="Helical" evidence="2">
    <location>
        <begin position="267"/>
        <end position="291"/>
    </location>
</feature>
<protein>
    <submittedName>
        <fullName evidence="3">Uncharacterized protein</fullName>
    </submittedName>
</protein>
<keyword evidence="2" id="KW-0812">Transmembrane</keyword>
<keyword evidence="4" id="KW-1185">Reference proteome</keyword>
<name>A0A9D4M8R7_DREPO</name>
<dbReference type="Pfam" id="PF00058">
    <property type="entry name" value="Ldl_recept_b"/>
    <property type="match status" value="1"/>
</dbReference>
<dbReference type="SMART" id="SM00135">
    <property type="entry name" value="LY"/>
    <property type="match status" value="5"/>
</dbReference>